<proteinExistence type="predicted"/>
<reference evidence="1" key="2">
    <citation type="journal article" date="2020" name="Nat. Commun.">
        <title>Large-scale genome sequencing of mycorrhizal fungi provides insights into the early evolution of symbiotic traits.</title>
        <authorList>
            <person name="Miyauchi S."/>
            <person name="Kiss E."/>
            <person name="Kuo A."/>
            <person name="Drula E."/>
            <person name="Kohler A."/>
            <person name="Sanchez-Garcia M."/>
            <person name="Morin E."/>
            <person name="Andreopoulos B."/>
            <person name="Barry K.W."/>
            <person name="Bonito G."/>
            <person name="Buee M."/>
            <person name="Carver A."/>
            <person name="Chen C."/>
            <person name="Cichocki N."/>
            <person name="Clum A."/>
            <person name="Culley D."/>
            <person name="Crous P.W."/>
            <person name="Fauchery L."/>
            <person name="Girlanda M."/>
            <person name="Hayes R.D."/>
            <person name="Keri Z."/>
            <person name="LaButti K."/>
            <person name="Lipzen A."/>
            <person name="Lombard V."/>
            <person name="Magnuson J."/>
            <person name="Maillard F."/>
            <person name="Murat C."/>
            <person name="Nolan M."/>
            <person name="Ohm R.A."/>
            <person name="Pangilinan J."/>
            <person name="Pereira M.F."/>
            <person name="Perotto S."/>
            <person name="Peter M."/>
            <person name="Pfister S."/>
            <person name="Riley R."/>
            <person name="Sitrit Y."/>
            <person name="Stielow J.B."/>
            <person name="Szollosi G."/>
            <person name="Zifcakova L."/>
            <person name="Stursova M."/>
            <person name="Spatafora J.W."/>
            <person name="Tedersoo L."/>
            <person name="Vaario L.M."/>
            <person name="Yamada A."/>
            <person name="Yan M."/>
            <person name="Wang P."/>
            <person name="Xu J."/>
            <person name="Bruns T."/>
            <person name="Baldrian P."/>
            <person name="Vilgalys R."/>
            <person name="Dunand C."/>
            <person name="Henrissat B."/>
            <person name="Grigoriev I.V."/>
            <person name="Hibbett D."/>
            <person name="Nagy L.G."/>
            <person name="Martin F.M."/>
        </authorList>
    </citation>
    <scope>NUCLEOTIDE SEQUENCE</scope>
    <source>
        <strain evidence="1">BED1</strain>
    </source>
</reference>
<evidence type="ECO:0000313" key="3">
    <source>
        <dbReference type="Proteomes" id="UP001194468"/>
    </source>
</evidence>
<dbReference type="AlphaFoldDB" id="A0AAD4BD40"/>
<evidence type="ECO:0000313" key="1">
    <source>
        <dbReference type="EMBL" id="KAF8420744.1"/>
    </source>
</evidence>
<comment type="caution">
    <text evidence="1">The sequence shown here is derived from an EMBL/GenBank/DDBJ whole genome shotgun (WGS) entry which is preliminary data.</text>
</comment>
<sequence>MHSEVAYNSSPLMTFDLGHVLQQGNPLSLSQATVNPADLFWTQPSHVPTQAYTIPHNVPSTANNNFGGYLPGVDHAPQGASGYHPLAEVTQCVGHPLGQFTVTNEGPPMIVGPVSSGRSVMCEWVSEDGPMPVCYQTITRKTLSMHLAEHGIRNMPRNHIVQCHWQGCGAQMKRQGITRHVREVHMGLKRKSHKHAFPRQSLSSMP</sequence>
<protein>
    <submittedName>
        <fullName evidence="1">Uncharacterized protein</fullName>
    </submittedName>
</protein>
<accession>A0AAD4BD40</accession>
<dbReference type="EMBL" id="WHUW01000010">
    <property type="protein sequence ID" value="KAF8441300.1"/>
    <property type="molecule type" value="Genomic_DNA"/>
</dbReference>
<keyword evidence="3" id="KW-1185">Reference proteome</keyword>
<dbReference type="EMBL" id="WHUW01000152">
    <property type="protein sequence ID" value="KAF8420744.1"/>
    <property type="molecule type" value="Genomic_DNA"/>
</dbReference>
<name>A0AAD4BD40_BOLED</name>
<gene>
    <name evidence="1" type="ORF">L210DRAFT_3574182</name>
    <name evidence="2" type="ORF">L210DRAFT_970152</name>
</gene>
<organism evidence="1 3">
    <name type="scientific">Boletus edulis BED1</name>
    <dbReference type="NCBI Taxonomy" id="1328754"/>
    <lineage>
        <taxon>Eukaryota</taxon>
        <taxon>Fungi</taxon>
        <taxon>Dikarya</taxon>
        <taxon>Basidiomycota</taxon>
        <taxon>Agaricomycotina</taxon>
        <taxon>Agaricomycetes</taxon>
        <taxon>Agaricomycetidae</taxon>
        <taxon>Boletales</taxon>
        <taxon>Boletineae</taxon>
        <taxon>Boletaceae</taxon>
        <taxon>Boletoideae</taxon>
        <taxon>Boletus</taxon>
    </lineage>
</organism>
<evidence type="ECO:0000313" key="2">
    <source>
        <dbReference type="EMBL" id="KAF8441300.1"/>
    </source>
</evidence>
<reference evidence="1" key="1">
    <citation type="submission" date="2019-10" db="EMBL/GenBank/DDBJ databases">
        <authorList>
            <consortium name="DOE Joint Genome Institute"/>
            <person name="Kuo A."/>
            <person name="Miyauchi S."/>
            <person name="Kiss E."/>
            <person name="Drula E."/>
            <person name="Kohler A."/>
            <person name="Sanchez-Garcia M."/>
            <person name="Andreopoulos B."/>
            <person name="Barry K.W."/>
            <person name="Bonito G."/>
            <person name="Buee M."/>
            <person name="Carver A."/>
            <person name="Chen C."/>
            <person name="Cichocki N."/>
            <person name="Clum A."/>
            <person name="Culley D."/>
            <person name="Crous P.W."/>
            <person name="Fauchery L."/>
            <person name="Girlanda M."/>
            <person name="Hayes R."/>
            <person name="Keri Z."/>
            <person name="LaButti K."/>
            <person name="Lipzen A."/>
            <person name="Lombard V."/>
            <person name="Magnuson J."/>
            <person name="Maillard F."/>
            <person name="Morin E."/>
            <person name="Murat C."/>
            <person name="Nolan M."/>
            <person name="Ohm R."/>
            <person name="Pangilinan J."/>
            <person name="Pereira M."/>
            <person name="Perotto S."/>
            <person name="Peter M."/>
            <person name="Riley R."/>
            <person name="Sitrit Y."/>
            <person name="Stielow B."/>
            <person name="Szollosi G."/>
            <person name="Zifcakova L."/>
            <person name="Stursova M."/>
            <person name="Spatafora J.W."/>
            <person name="Tedersoo L."/>
            <person name="Vaario L.-M."/>
            <person name="Yamada A."/>
            <person name="Yan M."/>
            <person name="Wang P."/>
            <person name="Xu J."/>
            <person name="Bruns T."/>
            <person name="Baldrian P."/>
            <person name="Vilgalys R."/>
            <person name="Henrissat B."/>
            <person name="Grigoriev I.V."/>
            <person name="Hibbett D."/>
            <person name="Nagy L.G."/>
            <person name="Martin F.M."/>
        </authorList>
    </citation>
    <scope>NUCLEOTIDE SEQUENCE</scope>
    <source>
        <strain evidence="1">BED1</strain>
    </source>
</reference>
<dbReference type="Proteomes" id="UP001194468">
    <property type="component" value="Unassembled WGS sequence"/>
</dbReference>